<keyword evidence="1" id="KW-0732">Signal</keyword>
<feature type="signal peptide" evidence="1">
    <location>
        <begin position="1"/>
        <end position="20"/>
    </location>
</feature>
<dbReference type="Proteomes" id="UP000031278">
    <property type="component" value="Unassembled WGS sequence"/>
</dbReference>
<name>A0A0B9G521_9GAMM</name>
<organism evidence="2 3">
    <name type="scientific">Photobacterium gaetbulicola</name>
    <dbReference type="NCBI Taxonomy" id="1295392"/>
    <lineage>
        <taxon>Bacteria</taxon>
        <taxon>Pseudomonadati</taxon>
        <taxon>Pseudomonadota</taxon>
        <taxon>Gammaproteobacteria</taxon>
        <taxon>Vibrionales</taxon>
        <taxon>Vibrionaceae</taxon>
        <taxon>Photobacterium</taxon>
    </lineage>
</organism>
<proteinExistence type="predicted"/>
<evidence type="ECO:0000256" key="1">
    <source>
        <dbReference type="SAM" id="SignalP"/>
    </source>
</evidence>
<dbReference type="RefSeq" id="WP_039461089.1">
    <property type="nucleotide sequence ID" value="NZ_JWLZ01000150.1"/>
</dbReference>
<evidence type="ECO:0000313" key="2">
    <source>
        <dbReference type="EMBL" id="KHT63828.1"/>
    </source>
</evidence>
<reference evidence="2 3" key="1">
    <citation type="submission" date="2014-12" db="EMBL/GenBank/DDBJ databases">
        <title>Genome sequencing of Photobacterium gaetbulicola AD005a.</title>
        <authorList>
            <person name="Adrian T.G.S."/>
            <person name="Chan K.G."/>
        </authorList>
    </citation>
    <scope>NUCLEOTIDE SEQUENCE [LARGE SCALE GENOMIC DNA]</scope>
    <source>
        <strain evidence="2 3">AD005a</strain>
    </source>
</reference>
<evidence type="ECO:0008006" key="4">
    <source>
        <dbReference type="Google" id="ProtNLM"/>
    </source>
</evidence>
<evidence type="ECO:0000313" key="3">
    <source>
        <dbReference type="Proteomes" id="UP000031278"/>
    </source>
</evidence>
<gene>
    <name evidence="2" type="ORF">RJ45_09930</name>
</gene>
<dbReference type="EMBL" id="JWLZ01000150">
    <property type="protein sequence ID" value="KHT63828.1"/>
    <property type="molecule type" value="Genomic_DNA"/>
</dbReference>
<accession>A0A0B9G521</accession>
<dbReference type="AlphaFoldDB" id="A0A0B9G521"/>
<feature type="chain" id="PRO_5002127863" description="Outer membrane protein beta-barrel domain-containing protein" evidence="1">
    <location>
        <begin position="21"/>
        <end position="134"/>
    </location>
</feature>
<comment type="caution">
    <text evidence="2">The sequence shown here is derived from an EMBL/GenBank/DDBJ whole genome shotgun (WGS) entry which is preliminary data.</text>
</comment>
<sequence>MKKYLLALGLMMAVPFSAQASQAVGIFFGSPMSGIQYKHHDLRFSLGIDDFGLAFDKTFNLGSLTKDPGMNNLYTFVGAQYVDNKYNKLGVRGGIGFQVPVDNFEFYGEVGPTLYVVEDVDLDLEGQLGFRIRF</sequence>
<protein>
    <recommendedName>
        <fullName evidence="4">Outer membrane protein beta-barrel domain-containing protein</fullName>
    </recommendedName>
</protein>